<comment type="caution">
    <text evidence="2">The sequence shown here is derived from an EMBL/GenBank/DDBJ whole genome shotgun (WGS) entry which is preliminary data.</text>
</comment>
<protein>
    <submittedName>
        <fullName evidence="2">Uncharacterized protein</fullName>
    </submittedName>
</protein>
<name>A0ABU7THX9_9HYPH</name>
<dbReference type="RefSeq" id="WP_331300707.1">
    <property type="nucleotide sequence ID" value="NZ_MLCA01000001.1"/>
</dbReference>
<sequence length="225" mass="24791">MSALKQRQGAVEAAPEPTRTPERQALADAIAAKNYVAELIQRKRDALRTVDAARDPHWDERTRLEAMLPSAPSSERHRLDALLRGEEPEEGVDKDAIKKQLADNQARIDALYAQSKAVQSDIDLLEGDLQMREVAVRECIRKVVRADPAQAAVSAELVALNARRAFLGRAAENALNEYEPGAPDRFNVGLHRQIVPTPQMPCPWAEAKARLLTDPDAALPMPADV</sequence>
<accession>A0ABU7THX9</accession>
<evidence type="ECO:0000313" key="3">
    <source>
        <dbReference type="Proteomes" id="UP001355206"/>
    </source>
</evidence>
<feature type="region of interest" description="Disordered" evidence="1">
    <location>
        <begin position="1"/>
        <end position="22"/>
    </location>
</feature>
<evidence type="ECO:0000256" key="1">
    <source>
        <dbReference type="SAM" id="MobiDB-lite"/>
    </source>
</evidence>
<dbReference type="Proteomes" id="UP001355206">
    <property type="component" value="Unassembled WGS sequence"/>
</dbReference>
<gene>
    <name evidence="2" type="ORF">MOTC310_02655</name>
</gene>
<keyword evidence="3" id="KW-1185">Reference proteome</keyword>
<reference evidence="2 3" key="1">
    <citation type="journal article" date="2012" name="Genet. Mol. Biol.">
        <title>Analysis of 16S rRNA and mxaF genes revealing insights into Methylobacterium niche-specific plant association.</title>
        <authorList>
            <person name="Dourado M.N."/>
            <person name="Andreote F.D."/>
            <person name="Dini-Andreote F."/>
            <person name="Conti R."/>
            <person name="Araujo J.M."/>
            <person name="Araujo W.L."/>
        </authorList>
    </citation>
    <scope>NUCLEOTIDE SEQUENCE [LARGE SCALE GENOMIC DNA]</scope>
    <source>
        <strain evidence="2 3">TC3-10</strain>
    </source>
</reference>
<organism evidence="2 3">
    <name type="scientific">Methylobacterium oryzae</name>
    <dbReference type="NCBI Taxonomy" id="334852"/>
    <lineage>
        <taxon>Bacteria</taxon>
        <taxon>Pseudomonadati</taxon>
        <taxon>Pseudomonadota</taxon>
        <taxon>Alphaproteobacteria</taxon>
        <taxon>Hyphomicrobiales</taxon>
        <taxon>Methylobacteriaceae</taxon>
        <taxon>Methylobacterium</taxon>
    </lineage>
</organism>
<evidence type="ECO:0000313" key="2">
    <source>
        <dbReference type="EMBL" id="MEE7489430.1"/>
    </source>
</evidence>
<dbReference type="EMBL" id="MLCA01000001">
    <property type="protein sequence ID" value="MEE7489430.1"/>
    <property type="molecule type" value="Genomic_DNA"/>
</dbReference>
<proteinExistence type="predicted"/>